<dbReference type="InterPro" id="IPR013783">
    <property type="entry name" value="Ig-like_fold"/>
</dbReference>
<dbReference type="PROSITE" id="PS50194">
    <property type="entry name" value="FILAMIN_REPEAT"/>
    <property type="match status" value="1"/>
</dbReference>
<comment type="caution">
    <text evidence="3">The sequence shown here is derived from an EMBL/GenBank/DDBJ whole genome shotgun (WGS) entry which is preliminary data.</text>
</comment>
<feature type="region of interest" description="Disordered" evidence="2">
    <location>
        <begin position="1014"/>
        <end position="1064"/>
    </location>
</feature>
<evidence type="ECO:0000313" key="4">
    <source>
        <dbReference type="Proteomes" id="UP001497472"/>
    </source>
</evidence>
<dbReference type="Gene3D" id="2.60.40.10">
    <property type="entry name" value="Immunoglobulins"/>
    <property type="match status" value="1"/>
</dbReference>
<dbReference type="Proteomes" id="UP001497472">
    <property type="component" value="Unassembled WGS sequence"/>
</dbReference>
<evidence type="ECO:0000313" key="3">
    <source>
        <dbReference type="EMBL" id="CAK1544159.1"/>
    </source>
</evidence>
<proteinExistence type="predicted"/>
<dbReference type="EMBL" id="CAVLEF010000005">
    <property type="protein sequence ID" value="CAK1544159.1"/>
    <property type="molecule type" value="Genomic_DNA"/>
</dbReference>
<feature type="repeat" description="Filamin" evidence="1">
    <location>
        <begin position="269"/>
        <end position="369"/>
    </location>
</feature>
<evidence type="ECO:0000256" key="2">
    <source>
        <dbReference type="SAM" id="MobiDB-lite"/>
    </source>
</evidence>
<name>A0AAV1J7G7_9NEOP</name>
<accession>A0AAV1J7G7</accession>
<protein>
    <submittedName>
        <fullName evidence="3">Uncharacterized protein</fullName>
    </submittedName>
</protein>
<dbReference type="SUPFAM" id="SSF81296">
    <property type="entry name" value="E set domains"/>
    <property type="match status" value="1"/>
</dbReference>
<gene>
    <name evidence="3" type="ORF">LNINA_LOCUS3928</name>
</gene>
<organism evidence="3 4">
    <name type="scientific">Leptosia nina</name>
    <dbReference type="NCBI Taxonomy" id="320188"/>
    <lineage>
        <taxon>Eukaryota</taxon>
        <taxon>Metazoa</taxon>
        <taxon>Ecdysozoa</taxon>
        <taxon>Arthropoda</taxon>
        <taxon>Hexapoda</taxon>
        <taxon>Insecta</taxon>
        <taxon>Pterygota</taxon>
        <taxon>Neoptera</taxon>
        <taxon>Endopterygota</taxon>
        <taxon>Lepidoptera</taxon>
        <taxon>Glossata</taxon>
        <taxon>Ditrysia</taxon>
        <taxon>Papilionoidea</taxon>
        <taxon>Pieridae</taxon>
        <taxon>Pierinae</taxon>
        <taxon>Leptosia</taxon>
    </lineage>
</organism>
<dbReference type="PROSITE" id="PS00018">
    <property type="entry name" value="EF_HAND_1"/>
    <property type="match status" value="1"/>
</dbReference>
<dbReference type="InterPro" id="IPR017868">
    <property type="entry name" value="Filamin/ABP280_repeat-like"/>
</dbReference>
<keyword evidence="4" id="KW-1185">Reference proteome</keyword>
<reference evidence="3 4" key="1">
    <citation type="submission" date="2023-11" db="EMBL/GenBank/DDBJ databases">
        <authorList>
            <person name="Okamura Y."/>
        </authorList>
    </citation>
    <scope>NUCLEOTIDE SEQUENCE [LARGE SCALE GENOMIC DNA]</scope>
</reference>
<evidence type="ECO:0000256" key="1">
    <source>
        <dbReference type="PROSITE-ProRule" id="PRU00087"/>
    </source>
</evidence>
<dbReference type="InterPro" id="IPR018247">
    <property type="entry name" value="EF_Hand_1_Ca_BS"/>
</dbReference>
<dbReference type="InterPro" id="IPR014756">
    <property type="entry name" value="Ig_E-set"/>
</dbReference>
<sequence length="1728" mass="197097">MSDRLDFISKEYDKNVLSEESRSVGLFTIPEYPELEARGMWSTVLDTLLTTLRYLAPATLLTLFWTHHTFFFDILKYIDSAFRTVIFSSEDKKQEVIQWLSEVGPVRVEELETVWRHGWIVCGVLDAVLPGACAGHPPTRLSLKHAQSIADHYLGVEPMFTRQELEANDALSKHEEWKLIKYLDKVRVAITKLSPPPAVKAKPEPTPVSNSSQFTLDYIARGSGLTAAQVNNKMFIKIYPTAQQSLDPGELTILIRGPKNIYGQCTLSPILGKAQMIRETLLGLQAKPNNYTASALPVTQGTTYLRNYGKNDMNKTYYIPKTKYDIDIDVERKTDHAKIGYIVPVEGKYEITITSRGENIAGSPFVVTASKNIVGILEKESFSLEDGEEIDIVDKKITDDEVRKLMELDGIESNTNDTVEYEPITEDKIVPILNSNKFHSVATRVLKMNRVCKALHAVEKSNKQEKCPMSNAEKHQNGIPDIVNSTFEKNNTSQSFYEREKIIIPESISVSLLMDKCYMTNSNQKVTTEQKEQTDMTDGERQIYNIHNLDTSKILQDPFEDDNLSIDTSQSNNNPFFNDVFDLDFAEKELRSFIPSEYETHNSQNEECHTLTNPFINFDDDEPKSEFQLDKSLENEVMIDALLKLDEYSEARTVVNEIENINPFFTIESSATLSENSPVTDFIIGAPVSLPSLLGHSISETNLEASIHKSEEVFHDKYNFRKENDSVSFLSSQESLEQREDPPAISPFHSLGSDTYNFLGQSNLQRSRNISPKDLWDSAYVSIDDSASSSDNNYNHSDRCVSEAFIKSSFSTNNDLSDDVHNIHDSNSNESVGDNFVHEDLRGLKWEFKRQAFTPIIEENEKSIPYATGESTSQNETDTVSQVFADLNEIYDDIFPKPDESIASVTDESTLQNVEEEYVIENNEIRVDSASETLSDVKRIAGEVEGTISEIQASDTESVSASQNLEAEYILEKNITKTQFGDSVYSNIVLEKKKYWDEKIRQIEAKSIEESKLQQKRKRISAKHRHNDSLSKRKGKQIVKNFLNSSSSSKQPQKNVAEEIVTETRESENVPGNVKLVEKWKTFWDSRLEEELNDKDKIVNSCPQLLNVMNSNQNILDSDEAIITTDKLENTPPIKHELPEEVFKAFETCPKRFFGTSRKHILSKIDSFLGKPKVVNTYKPESDNMSHESGLVSSRITLFHTISNNEELPWRRRKQIPKLFNTSAFVNINNGKETSHDVDTYNFSQDISDVSQSDKTSNDDVCNNYENVPQKIKFSLDNDDFNIKEKKLVSNIENNLNDTDSTYNDVNNTTLLTKPPHENDYIDQNHDIHNESNKSMKCRKLKSFSKSEMDIFSKIACNDIIDDFDKHKSVEDLPKINVKSFITLYEDVTKLTQSTLTKTDCKLFASRKKLYNSSSSPGTPSKSCQNPPASKHFLATCYPKLNQKNETTSTKDIISCDSDIETRCASELSERESSPERDRKYLSLSDIELEIIEKNSDNETLEKKADETANIDYKSRFKMAKQYFQSLEELRVIKKDRKLSECKIILNNESIESLENLEQEQKTVKRTRRPKSKSMPSSEIAKIWNQMQEKVDDKDKKLVKISEKFHVEDLFEDVMEGRLSRQGSLRGIPHKKAVLEAFKSMENLTDSKFNSYDMVSQTSEISQEKQNKNAQNYLSEYPYLPTTDPSNFQPRFDANASGLISYNELLNSRPRRNSVPDIRLNPTFTENL</sequence>
<feature type="compositionally biased region" description="Basic residues" evidence="2">
    <location>
        <begin position="1014"/>
        <end position="1037"/>
    </location>
</feature>